<evidence type="ECO:0000313" key="1">
    <source>
        <dbReference type="EMBL" id="TDP83324.1"/>
    </source>
</evidence>
<organism evidence="1 2">
    <name type="scientific">Oharaeibacter diazotrophicus</name>
    <dbReference type="NCBI Taxonomy" id="1920512"/>
    <lineage>
        <taxon>Bacteria</taxon>
        <taxon>Pseudomonadati</taxon>
        <taxon>Pseudomonadota</taxon>
        <taxon>Alphaproteobacteria</taxon>
        <taxon>Hyphomicrobiales</taxon>
        <taxon>Pleomorphomonadaceae</taxon>
        <taxon>Oharaeibacter</taxon>
    </lineage>
</organism>
<dbReference type="RefSeq" id="WP_126538176.1">
    <property type="nucleotide sequence ID" value="NZ_BSPM01000009.1"/>
</dbReference>
<reference evidence="1 2" key="1">
    <citation type="submission" date="2019-03" db="EMBL/GenBank/DDBJ databases">
        <title>Genomic Encyclopedia of Type Strains, Phase IV (KMG-IV): sequencing the most valuable type-strain genomes for metagenomic binning, comparative biology and taxonomic classification.</title>
        <authorList>
            <person name="Goeker M."/>
        </authorList>
    </citation>
    <scope>NUCLEOTIDE SEQUENCE [LARGE SCALE GENOMIC DNA]</scope>
    <source>
        <strain evidence="1 2">DSM 102969</strain>
    </source>
</reference>
<protein>
    <submittedName>
        <fullName evidence="1">Uncharacterized protein</fullName>
    </submittedName>
</protein>
<evidence type="ECO:0000313" key="2">
    <source>
        <dbReference type="Proteomes" id="UP000294547"/>
    </source>
</evidence>
<keyword evidence="2" id="KW-1185">Reference proteome</keyword>
<name>A0A4R6RBC0_9HYPH</name>
<dbReference type="AlphaFoldDB" id="A0A4R6RBC0"/>
<accession>A0A4R6RBC0</accession>
<comment type="caution">
    <text evidence="1">The sequence shown here is derived from an EMBL/GenBank/DDBJ whole genome shotgun (WGS) entry which is preliminary data.</text>
</comment>
<dbReference type="OrthoDB" id="111944at2"/>
<proteinExistence type="predicted"/>
<dbReference type="EMBL" id="SNXY01000009">
    <property type="protein sequence ID" value="TDP83324.1"/>
    <property type="molecule type" value="Genomic_DNA"/>
</dbReference>
<gene>
    <name evidence="1" type="ORF">EDD54_3286</name>
</gene>
<dbReference type="Proteomes" id="UP000294547">
    <property type="component" value="Unassembled WGS sequence"/>
</dbReference>
<sequence>MSSLPLPFAEIAAFAGTPDEVREDLDGISATRVVALTLGHGSAAEAEALAETVSRLAPIVGTVVALRQDEALRAIVEGLVPNVPPPPHRLIEARMTAEARRAVLASGDWMTAAEIAAVAGFSPGNPSAQPNRWKRDGRIFALRHNGVDYFPAYGLDPATGHRPVPALARVIEILRAVRDDWGLAYWFASVNGFLGGRRPQDLLIDAPERVIAAAEDEAAGVAHG</sequence>